<accession>A0ABY9H9C0</accession>
<evidence type="ECO:0000313" key="2">
    <source>
        <dbReference type="Proteomes" id="UP001237011"/>
    </source>
</evidence>
<proteinExistence type="predicted"/>
<gene>
    <name evidence="1" type="ORF">Q8852_02520</name>
</gene>
<dbReference type="RefSeq" id="WP_305937613.1">
    <property type="nucleotide sequence ID" value="NZ_CP132191.1"/>
</dbReference>
<dbReference type="EMBL" id="CP132191">
    <property type="protein sequence ID" value="WLP85175.1"/>
    <property type="molecule type" value="Genomic_DNA"/>
</dbReference>
<evidence type="ECO:0000313" key="1">
    <source>
        <dbReference type="EMBL" id="WLP85175.1"/>
    </source>
</evidence>
<sequence length="145" mass="17450">MNGLNAMMFAPCIIPLWLLKQLLIARPIFKKKELVIPEIKEGKNLIELYSYKNNDVKQHRNKIKINFKYTGEFTWKNHTISDDNVKMIFHYRYWKHTGATEAEIEKIYYFLFAFNYDEKPLLMQNSELISKIQNDYHEIQNNINT</sequence>
<organism evidence="1 2">
    <name type="scientific">Mycoplasma seminis</name>
    <dbReference type="NCBI Taxonomy" id="512749"/>
    <lineage>
        <taxon>Bacteria</taxon>
        <taxon>Bacillati</taxon>
        <taxon>Mycoplasmatota</taxon>
        <taxon>Mollicutes</taxon>
        <taxon>Mycoplasmataceae</taxon>
        <taxon>Mycoplasma</taxon>
    </lineage>
</organism>
<keyword evidence="2" id="KW-1185">Reference proteome</keyword>
<reference evidence="1" key="1">
    <citation type="submission" date="2023-08" db="EMBL/GenBank/DDBJ databases">
        <title>Complete genome sequence of Mycoplasma seminis 2200.</title>
        <authorList>
            <person name="Spergser J."/>
        </authorList>
    </citation>
    <scope>NUCLEOTIDE SEQUENCE [LARGE SCALE GENOMIC DNA]</scope>
    <source>
        <strain evidence="1">2200</strain>
    </source>
</reference>
<protein>
    <submittedName>
        <fullName evidence="1">Uncharacterized protein</fullName>
    </submittedName>
</protein>
<name>A0ABY9H9C0_9MOLU</name>
<dbReference type="Proteomes" id="UP001237011">
    <property type="component" value="Chromosome"/>
</dbReference>